<keyword evidence="1" id="KW-0472">Membrane</keyword>
<sequence length="164" mass="17381">MNPESQIVLLDVYMAFTMLVLYGLYIVLFIFSIYTLTHRTPPGRLILLVATSAMFLLSTSATALAVAVAGVALQGQLNISTAKKHIPSGDLKALVALVATEDIRLAINNVVVDLLLLYRCYIIWGSNKKVVILPAILIPILLILLGTSGLESIGSLEGGGGAGC</sequence>
<feature type="transmembrane region" description="Helical" evidence="1">
    <location>
        <begin position="130"/>
        <end position="150"/>
    </location>
</feature>
<dbReference type="Proteomes" id="UP000620124">
    <property type="component" value="Unassembled WGS sequence"/>
</dbReference>
<feature type="transmembrane region" description="Helical" evidence="1">
    <location>
        <begin position="12"/>
        <end position="34"/>
    </location>
</feature>
<evidence type="ECO:0000313" key="3">
    <source>
        <dbReference type="Proteomes" id="UP000620124"/>
    </source>
</evidence>
<proteinExistence type="predicted"/>
<organism evidence="2 3">
    <name type="scientific">Mycena venus</name>
    <dbReference type="NCBI Taxonomy" id="2733690"/>
    <lineage>
        <taxon>Eukaryota</taxon>
        <taxon>Fungi</taxon>
        <taxon>Dikarya</taxon>
        <taxon>Basidiomycota</taxon>
        <taxon>Agaricomycotina</taxon>
        <taxon>Agaricomycetes</taxon>
        <taxon>Agaricomycetidae</taxon>
        <taxon>Agaricales</taxon>
        <taxon>Marasmiineae</taxon>
        <taxon>Mycenaceae</taxon>
        <taxon>Mycena</taxon>
    </lineage>
</organism>
<keyword evidence="1" id="KW-1133">Transmembrane helix</keyword>
<evidence type="ECO:0000313" key="2">
    <source>
        <dbReference type="EMBL" id="KAF7328431.1"/>
    </source>
</evidence>
<dbReference type="EMBL" id="JACAZI010000036">
    <property type="protein sequence ID" value="KAF7328431.1"/>
    <property type="molecule type" value="Genomic_DNA"/>
</dbReference>
<keyword evidence="1" id="KW-0812">Transmembrane</keyword>
<dbReference type="AlphaFoldDB" id="A0A8H6U3F9"/>
<name>A0A8H6U3F9_9AGAR</name>
<gene>
    <name evidence="2" type="ORF">MVEN_02559000</name>
</gene>
<protein>
    <submittedName>
        <fullName evidence="2">Uncharacterized protein</fullName>
    </submittedName>
</protein>
<accession>A0A8H6U3F9</accession>
<comment type="caution">
    <text evidence="2">The sequence shown here is derived from an EMBL/GenBank/DDBJ whole genome shotgun (WGS) entry which is preliminary data.</text>
</comment>
<dbReference type="OrthoDB" id="3025589at2759"/>
<reference evidence="2" key="1">
    <citation type="submission" date="2020-05" db="EMBL/GenBank/DDBJ databases">
        <title>Mycena genomes resolve the evolution of fungal bioluminescence.</title>
        <authorList>
            <person name="Tsai I.J."/>
        </authorList>
    </citation>
    <scope>NUCLEOTIDE SEQUENCE</scope>
    <source>
        <strain evidence="2">CCC161011</strain>
    </source>
</reference>
<keyword evidence="3" id="KW-1185">Reference proteome</keyword>
<evidence type="ECO:0000256" key="1">
    <source>
        <dbReference type="SAM" id="Phobius"/>
    </source>
</evidence>
<feature type="transmembrane region" description="Helical" evidence="1">
    <location>
        <begin position="46"/>
        <end position="73"/>
    </location>
</feature>